<evidence type="ECO:0000313" key="10">
    <source>
        <dbReference type="Proteomes" id="UP000679848"/>
    </source>
</evidence>
<dbReference type="InterPro" id="IPR007627">
    <property type="entry name" value="RNA_pol_sigma70_r2"/>
</dbReference>
<dbReference type="Gene3D" id="1.20.140.160">
    <property type="match status" value="1"/>
</dbReference>
<dbReference type="NCBIfam" id="NF005413">
    <property type="entry name" value="PRK06986.1"/>
    <property type="match status" value="1"/>
</dbReference>
<keyword evidence="1" id="KW-0805">Transcription regulation</keyword>
<dbReference type="GO" id="GO:0003677">
    <property type="term" value="F:DNA binding"/>
    <property type="evidence" value="ECO:0007669"/>
    <property type="project" value="UniProtKB-KW"/>
</dbReference>
<evidence type="ECO:0000313" key="9">
    <source>
        <dbReference type="EMBL" id="BCK84731.1"/>
    </source>
</evidence>
<evidence type="ECO:0000256" key="4">
    <source>
        <dbReference type="ARBA" id="ARBA00023163"/>
    </source>
</evidence>
<dbReference type="InterPro" id="IPR012845">
    <property type="entry name" value="RNA_pol_sigma_FliA_WhiG"/>
</dbReference>
<gene>
    <name evidence="9" type="primary">fliA</name>
    <name evidence="9" type="ORF">MM59RIKEN_20500</name>
</gene>
<dbReference type="Pfam" id="PF04545">
    <property type="entry name" value="Sigma70_r4"/>
    <property type="match status" value="1"/>
</dbReference>
<sequence>MSEATAYADHGYTEEAVEKLDTQELLRLYKETGDEALKWPVVLRYTDLIKSAAIQVRGVYSSFAQVDDIVNEGILTLLNAIDKYDPGKGVKFETYVSKRIRGMVIDLARKQDWIPRTVRQRGREIDKAISELTALLGRHPTEGEVAEKLGITKERYQKDIAGIALSSILSLDMLMDAREADDFRVEVPSRDAETQPEKALETQELQQILAEGIQMLSRNEQIVLSLYYEKNLHMKEIAQVMDLSSPRISQIHARAIQKLRDHMEQYFRGTNTPTRKGGNQKCSRDSIT</sequence>
<dbReference type="KEGG" id="pfaa:MM59RIKEN_20500"/>
<dbReference type="InterPro" id="IPR013325">
    <property type="entry name" value="RNA_pol_sigma_r2"/>
</dbReference>
<dbReference type="GO" id="GO:0003899">
    <property type="term" value="F:DNA-directed RNA polymerase activity"/>
    <property type="evidence" value="ECO:0007669"/>
    <property type="project" value="InterPro"/>
</dbReference>
<dbReference type="SUPFAM" id="SSF88659">
    <property type="entry name" value="Sigma3 and sigma4 domains of RNA polymerase sigma factors"/>
    <property type="match status" value="2"/>
</dbReference>
<dbReference type="NCBIfam" id="TIGR02937">
    <property type="entry name" value="sigma70-ECF"/>
    <property type="match status" value="1"/>
</dbReference>
<feature type="domain" description="RNA polymerase sigma-70 region 4" evidence="8">
    <location>
        <begin position="214"/>
        <end position="260"/>
    </location>
</feature>
<keyword evidence="4" id="KW-0804">Transcription</keyword>
<protein>
    <submittedName>
        <fullName evidence="9">RNA polymerase sigma factor WhiG</fullName>
    </submittedName>
</protein>
<dbReference type="InterPro" id="IPR000943">
    <property type="entry name" value="RNA_pol_sigma70"/>
</dbReference>
<dbReference type="InterPro" id="IPR007624">
    <property type="entry name" value="RNA_pol_sigma70_r3"/>
</dbReference>
<feature type="domain" description="RNA polymerase sigma-70 region 2" evidence="7">
    <location>
        <begin position="43"/>
        <end position="113"/>
    </location>
</feature>
<keyword evidence="3" id="KW-0238">DNA-binding</keyword>
<feature type="region of interest" description="Disordered" evidence="5">
    <location>
        <begin position="269"/>
        <end position="288"/>
    </location>
</feature>
<dbReference type="PANTHER" id="PTHR30385:SF7">
    <property type="entry name" value="RNA POLYMERASE SIGMA FACTOR FLIA"/>
    <property type="match status" value="1"/>
</dbReference>
<evidence type="ECO:0000259" key="6">
    <source>
        <dbReference type="Pfam" id="PF04539"/>
    </source>
</evidence>
<evidence type="ECO:0000256" key="5">
    <source>
        <dbReference type="SAM" id="MobiDB-lite"/>
    </source>
</evidence>
<dbReference type="EMBL" id="AP023420">
    <property type="protein sequence ID" value="BCK84731.1"/>
    <property type="molecule type" value="Genomic_DNA"/>
</dbReference>
<dbReference type="InterPro" id="IPR007630">
    <property type="entry name" value="RNA_pol_sigma70_r4"/>
</dbReference>
<dbReference type="PANTHER" id="PTHR30385">
    <property type="entry name" value="SIGMA FACTOR F FLAGELLAR"/>
    <property type="match status" value="1"/>
</dbReference>
<dbReference type="PRINTS" id="PR00046">
    <property type="entry name" value="SIGMA70FCT"/>
</dbReference>
<dbReference type="Pfam" id="PF04539">
    <property type="entry name" value="Sigma70_r3"/>
    <property type="match status" value="1"/>
</dbReference>
<dbReference type="AlphaFoldDB" id="A0A810QGQ0"/>
<feature type="domain" description="RNA polymerase sigma-70 region 3" evidence="6">
    <location>
        <begin position="123"/>
        <end position="158"/>
    </location>
</feature>
<dbReference type="InterPro" id="IPR014284">
    <property type="entry name" value="RNA_pol_sigma-70_dom"/>
</dbReference>
<dbReference type="GO" id="GO:0006352">
    <property type="term" value="P:DNA-templated transcription initiation"/>
    <property type="evidence" value="ECO:0007669"/>
    <property type="project" value="InterPro"/>
</dbReference>
<dbReference type="InterPro" id="IPR013324">
    <property type="entry name" value="RNA_pol_sigma_r3/r4-like"/>
</dbReference>
<evidence type="ECO:0000259" key="7">
    <source>
        <dbReference type="Pfam" id="PF04542"/>
    </source>
</evidence>
<keyword evidence="2" id="KW-0731">Sigma factor</keyword>
<reference evidence="9" key="1">
    <citation type="submission" date="2020-09" db="EMBL/GenBank/DDBJ databases">
        <title>New species isolated from human feces.</title>
        <authorList>
            <person name="Kitahara M."/>
            <person name="Shigeno Y."/>
            <person name="Shime M."/>
            <person name="Matsumoto Y."/>
            <person name="Nakamura S."/>
            <person name="Motooka D."/>
            <person name="Fukuoka S."/>
            <person name="Nishikawa H."/>
            <person name="Benno Y."/>
        </authorList>
    </citation>
    <scope>NUCLEOTIDE SEQUENCE</scope>
    <source>
        <strain evidence="9">MM59</strain>
    </source>
</reference>
<organism evidence="9 10">
    <name type="scientific">Pusillibacter faecalis</name>
    <dbReference type="NCBI Taxonomy" id="2714358"/>
    <lineage>
        <taxon>Bacteria</taxon>
        <taxon>Bacillati</taxon>
        <taxon>Bacillota</taxon>
        <taxon>Clostridia</taxon>
        <taxon>Eubacteriales</taxon>
        <taxon>Oscillospiraceae</taxon>
        <taxon>Pusillibacter</taxon>
    </lineage>
</organism>
<dbReference type="SUPFAM" id="SSF88946">
    <property type="entry name" value="Sigma2 domain of RNA polymerase sigma factors"/>
    <property type="match status" value="1"/>
</dbReference>
<dbReference type="Pfam" id="PF04542">
    <property type="entry name" value="Sigma70_r2"/>
    <property type="match status" value="1"/>
</dbReference>
<evidence type="ECO:0000259" key="8">
    <source>
        <dbReference type="Pfam" id="PF04545"/>
    </source>
</evidence>
<dbReference type="NCBIfam" id="TIGR02479">
    <property type="entry name" value="FliA_WhiG"/>
    <property type="match status" value="1"/>
</dbReference>
<evidence type="ECO:0000256" key="2">
    <source>
        <dbReference type="ARBA" id="ARBA00023082"/>
    </source>
</evidence>
<proteinExistence type="predicted"/>
<accession>A0A810QGQ0</accession>
<evidence type="ECO:0000256" key="3">
    <source>
        <dbReference type="ARBA" id="ARBA00023125"/>
    </source>
</evidence>
<dbReference type="CDD" id="cd06171">
    <property type="entry name" value="Sigma70_r4"/>
    <property type="match status" value="1"/>
</dbReference>
<dbReference type="GO" id="GO:0016987">
    <property type="term" value="F:sigma factor activity"/>
    <property type="evidence" value="ECO:0007669"/>
    <property type="project" value="UniProtKB-KW"/>
</dbReference>
<evidence type="ECO:0000256" key="1">
    <source>
        <dbReference type="ARBA" id="ARBA00023015"/>
    </source>
</evidence>
<keyword evidence="10" id="KW-1185">Reference proteome</keyword>
<dbReference type="Gene3D" id="1.10.1740.10">
    <property type="match status" value="1"/>
</dbReference>
<dbReference type="RefSeq" id="WP_187029476.1">
    <property type="nucleotide sequence ID" value="NZ_AP023420.1"/>
</dbReference>
<dbReference type="Proteomes" id="UP000679848">
    <property type="component" value="Chromosome"/>
</dbReference>
<name>A0A810QGQ0_9FIRM</name>